<reference evidence="2 3" key="1">
    <citation type="submission" date="2016-07" db="EMBL/GenBank/DDBJ databases">
        <title>Pervasive Adenine N6-methylation of Active Genes in Fungi.</title>
        <authorList>
            <consortium name="DOE Joint Genome Institute"/>
            <person name="Mondo S.J."/>
            <person name="Dannebaum R.O."/>
            <person name="Kuo R.C."/>
            <person name="Labutti K."/>
            <person name="Haridas S."/>
            <person name="Kuo A."/>
            <person name="Salamov A."/>
            <person name="Ahrendt S.R."/>
            <person name="Lipzen A."/>
            <person name="Sullivan W."/>
            <person name="Andreopoulos W.B."/>
            <person name="Clum A."/>
            <person name="Lindquist E."/>
            <person name="Daum C."/>
            <person name="Ramamoorthy G.K."/>
            <person name="Gryganskyi A."/>
            <person name="Culley D."/>
            <person name="Magnuson J.K."/>
            <person name="James T.Y."/>
            <person name="O'Malley M.A."/>
            <person name="Stajich J.E."/>
            <person name="Spatafora J.W."/>
            <person name="Visel A."/>
            <person name="Grigoriev I.V."/>
        </authorList>
    </citation>
    <scope>NUCLEOTIDE SEQUENCE [LARGE SCALE GENOMIC DNA]</scope>
    <source>
        <strain evidence="2 3">NRRL 1336</strain>
    </source>
</reference>
<dbReference type="OrthoDB" id="2264689at2759"/>
<feature type="compositionally biased region" description="Polar residues" evidence="1">
    <location>
        <begin position="11"/>
        <end position="20"/>
    </location>
</feature>
<feature type="compositionally biased region" description="Low complexity" evidence="1">
    <location>
        <begin position="254"/>
        <end position="265"/>
    </location>
</feature>
<gene>
    <name evidence="2" type="ORF">BCR42DRAFT_388441</name>
</gene>
<protein>
    <submittedName>
        <fullName evidence="2">Uncharacterized protein</fullName>
    </submittedName>
</protein>
<feature type="compositionally biased region" description="Low complexity" evidence="1">
    <location>
        <begin position="180"/>
        <end position="192"/>
    </location>
</feature>
<name>A0A1X2ITW1_9FUNG</name>
<feature type="region of interest" description="Disordered" evidence="1">
    <location>
        <begin position="176"/>
        <end position="203"/>
    </location>
</feature>
<comment type="caution">
    <text evidence="2">The sequence shown here is derived from an EMBL/GenBank/DDBJ whole genome shotgun (WGS) entry which is preliminary data.</text>
</comment>
<organism evidence="2 3">
    <name type="scientific">Absidia repens</name>
    <dbReference type="NCBI Taxonomy" id="90262"/>
    <lineage>
        <taxon>Eukaryota</taxon>
        <taxon>Fungi</taxon>
        <taxon>Fungi incertae sedis</taxon>
        <taxon>Mucoromycota</taxon>
        <taxon>Mucoromycotina</taxon>
        <taxon>Mucoromycetes</taxon>
        <taxon>Mucorales</taxon>
        <taxon>Cunninghamellaceae</taxon>
        <taxon>Absidia</taxon>
    </lineage>
</organism>
<sequence length="275" mass="30665">MGIPVWKPKKQPQQENSLRSTFHHQHSIAQHHSPQYRLHRRRQPTLLAEPFYIAADGYTTPASIPSSSVQQRSRLAPVSRTITPRQRIEIESLIQQRFNEKQELLDQLKITISLLDQFLSIREISGQHLALPPFITDDLLAILTATSTSLTSTNNTDSNNIMANLPTMNDTNYSHTLHRPPATSSPSHSTPTMPLRSYDRPANDTSVTRLVDVMIGLPPHASRWADLESNIASTHRRVCEQLNLLGSSLTASLPSSASHLTSISPMPSSPPRQSL</sequence>
<dbReference type="Proteomes" id="UP000193560">
    <property type="component" value="Unassembled WGS sequence"/>
</dbReference>
<keyword evidence="3" id="KW-1185">Reference proteome</keyword>
<dbReference type="AlphaFoldDB" id="A0A1X2ITW1"/>
<feature type="region of interest" description="Disordered" evidence="1">
    <location>
        <begin position="254"/>
        <end position="275"/>
    </location>
</feature>
<dbReference type="EMBL" id="MCGE01000004">
    <property type="protein sequence ID" value="ORZ22235.1"/>
    <property type="molecule type" value="Genomic_DNA"/>
</dbReference>
<evidence type="ECO:0000313" key="2">
    <source>
        <dbReference type="EMBL" id="ORZ22235.1"/>
    </source>
</evidence>
<feature type="region of interest" description="Disordered" evidence="1">
    <location>
        <begin position="1"/>
        <end position="37"/>
    </location>
</feature>
<proteinExistence type="predicted"/>
<accession>A0A1X2ITW1</accession>
<evidence type="ECO:0000256" key="1">
    <source>
        <dbReference type="SAM" id="MobiDB-lite"/>
    </source>
</evidence>
<evidence type="ECO:0000313" key="3">
    <source>
        <dbReference type="Proteomes" id="UP000193560"/>
    </source>
</evidence>